<dbReference type="PANTHER" id="PTHR47456">
    <property type="entry name" value="PHD-TYPE DOMAIN-CONTAINING PROTEIN"/>
    <property type="match status" value="1"/>
</dbReference>
<dbReference type="Proteomes" id="UP001479290">
    <property type="component" value="Unassembled WGS sequence"/>
</dbReference>
<proteinExistence type="inferred from homology"/>
<evidence type="ECO:0000259" key="5">
    <source>
        <dbReference type="PROSITE" id="PS50600"/>
    </source>
</evidence>
<evidence type="ECO:0000256" key="4">
    <source>
        <dbReference type="SAM" id="MobiDB-lite"/>
    </source>
</evidence>
<sequence>MGSVLPHPQDPSYYPSSHVIQNHVHQALVCGKYSGFDQLQNYLCSFHREQAWMRWTRQAKNKLSLSEQNELPDHLRDIASAPSEASCDREVERLKESKVYKSLEVKNYVDKRWLCVQEDNGVEALNKSVKSFYLKFSGTGSLSSLLETLVCEFVPEQLLSYSRLNFIYSSECKTYNPAVPAFLKDRPRSFVKHCLNSIKAASSYSKEHIEVLGKESFKVKSETTSAWHTDKTWVDLSPEYRQSPYITLDFNVALTQDPQSNEISHQEDLCFDVFDSPVPCTGKQKVSSKSSGVAVDQWHLCEELKTLHDISYICTDKKAIKNASRVVHGLCDTLKSCLPKEDGLVLQQQEPAKKNLRALPSRLKKVKQKTSRKRKTVEIDANKEDTNIHKKSKTNIPESQRTEDTEMDKNSVQPCGVDLSEEVLTQATTMTHGDRFSHLYHSEHLPRLSEDMSSEVNDILALQDPNQVISRDMSSEVNDILALQDPNQVINFYLSLLMKRNSDQLGSLKVFSFSTFFYSKLQSGEGHAAVKNWTKTQDLFLFDLVFVPLHLGMHWALAAIQCYDSMGQRHDDICHMLLKYLTEEHKVKKGCILEASRWTIGRMRTYAIPKQVNGNDCGVFVCKYADFLSQGKPLTFRQCDIPLFRKVMVWKIVHEKIL</sequence>
<evidence type="ECO:0000313" key="6">
    <source>
        <dbReference type="EMBL" id="KAK9969753.1"/>
    </source>
</evidence>
<dbReference type="AlphaFoldDB" id="A0AAW2A9M1"/>
<dbReference type="Gene3D" id="3.40.395.10">
    <property type="entry name" value="Adenoviral Proteinase, Chain A"/>
    <property type="match status" value="1"/>
</dbReference>
<feature type="region of interest" description="Disordered" evidence="4">
    <location>
        <begin position="381"/>
        <end position="413"/>
    </location>
</feature>
<keyword evidence="7" id="KW-1185">Reference proteome</keyword>
<dbReference type="PANTHER" id="PTHR47456:SF5">
    <property type="match status" value="1"/>
</dbReference>
<feature type="compositionally biased region" description="Basic and acidic residues" evidence="4">
    <location>
        <begin position="400"/>
        <end position="409"/>
    </location>
</feature>
<organism evidence="6 7">
    <name type="scientific">Culter alburnus</name>
    <name type="common">Topmouth culter</name>
    <dbReference type="NCBI Taxonomy" id="194366"/>
    <lineage>
        <taxon>Eukaryota</taxon>
        <taxon>Metazoa</taxon>
        <taxon>Chordata</taxon>
        <taxon>Craniata</taxon>
        <taxon>Vertebrata</taxon>
        <taxon>Euteleostomi</taxon>
        <taxon>Actinopterygii</taxon>
        <taxon>Neopterygii</taxon>
        <taxon>Teleostei</taxon>
        <taxon>Ostariophysi</taxon>
        <taxon>Cypriniformes</taxon>
        <taxon>Xenocyprididae</taxon>
        <taxon>Xenocypridinae</taxon>
        <taxon>Culter</taxon>
    </lineage>
</organism>
<evidence type="ECO:0000256" key="3">
    <source>
        <dbReference type="ARBA" id="ARBA00022801"/>
    </source>
</evidence>
<name>A0AAW2A9M1_CULAL</name>
<reference evidence="6 7" key="1">
    <citation type="submission" date="2024-05" db="EMBL/GenBank/DDBJ databases">
        <title>A high-quality chromosomal-level genome assembly of Topmouth culter (Culter alburnus).</title>
        <authorList>
            <person name="Zhao H."/>
        </authorList>
    </citation>
    <scope>NUCLEOTIDE SEQUENCE [LARGE SCALE GENOMIC DNA]</scope>
    <source>
        <strain evidence="6">CATC2023</strain>
        <tissue evidence="6">Muscle</tissue>
    </source>
</reference>
<gene>
    <name evidence="6" type="ORF">ABG768_027902</name>
</gene>
<feature type="domain" description="Ubiquitin-like protease family profile" evidence="5">
    <location>
        <begin position="452"/>
        <end position="628"/>
    </location>
</feature>
<accession>A0AAW2A9M1</accession>
<dbReference type="GO" id="GO:0006508">
    <property type="term" value="P:proteolysis"/>
    <property type="evidence" value="ECO:0007669"/>
    <property type="project" value="UniProtKB-KW"/>
</dbReference>
<comment type="caution">
    <text evidence="6">The sequence shown here is derived from an EMBL/GenBank/DDBJ whole genome shotgun (WGS) entry which is preliminary data.</text>
</comment>
<evidence type="ECO:0000313" key="7">
    <source>
        <dbReference type="Proteomes" id="UP001479290"/>
    </source>
</evidence>
<evidence type="ECO:0000256" key="1">
    <source>
        <dbReference type="ARBA" id="ARBA00005234"/>
    </source>
</evidence>
<dbReference type="SUPFAM" id="SSF54001">
    <property type="entry name" value="Cysteine proteinases"/>
    <property type="match status" value="1"/>
</dbReference>
<keyword evidence="2" id="KW-0645">Protease</keyword>
<dbReference type="GO" id="GO:0008234">
    <property type="term" value="F:cysteine-type peptidase activity"/>
    <property type="evidence" value="ECO:0007669"/>
    <property type="project" value="InterPro"/>
</dbReference>
<evidence type="ECO:0000256" key="2">
    <source>
        <dbReference type="ARBA" id="ARBA00022670"/>
    </source>
</evidence>
<dbReference type="InterPro" id="IPR003653">
    <property type="entry name" value="Peptidase_C48_C"/>
</dbReference>
<keyword evidence="3" id="KW-0378">Hydrolase</keyword>
<dbReference type="InterPro" id="IPR038765">
    <property type="entry name" value="Papain-like_cys_pep_sf"/>
</dbReference>
<protein>
    <recommendedName>
        <fullName evidence="5">Ubiquitin-like protease family profile domain-containing protein</fullName>
    </recommendedName>
</protein>
<comment type="similarity">
    <text evidence="1">Belongs to the peptidase C48 family.</text>
</comment>
<dbReference type="Pfam" id="PF02902">
    <property type="entry name" value="Peptidase_C48"/>
    <property type="match status" value="1"/>
</dbReference>
<dbReference type="EMBL" id="JAWDJR010000009">
    <property type="protein sequence ID" value="KAK9969753.1"/>
    <property type="molecule type" value="Genomic_DNA"/>
</dbReference>
<dbReference type="PROSITE" id="PS50600">
    <property type="entry name" value="ULP_PROTEASE"/>
    <property type="match status" value="1"/>
</dbReference>